<accession>A0A511QXH7</accession>
<feature type="signal peptide" evidence="1">
    <location>
        <begin position="1"/>
        <end position="20"/>
    </location>
</feature>
<comment type="caution">
    <text evidence="2">The sequence shown here is derived from an EMBL/GenBank/DDBJ whole genome shotgun (WGS) entry which is preliminary data.</text>
</comment>
<feature type="chain" id="PRO_5022082968" evidence="1">
    <location>
        <begin position="21"/>
        <end position="80"/>
    </location>
</feature>
<organism evidence="2 3">
    <name type="scientific">Meiothermus hypogaeus NBRC 106114</name>
    <dbReference type="NCBI Taxonomy" id="1227553"/>
    <lineage>
        <taxon>Bacteria</taxon>
        <taxon>Thermotogati</taxon>
        <taxon>Deinococcota</taxon>
        <taxon>Deinococci</taxon>
        <taxon>Thermales</taxon>
        <taxon>Thermaceae</taxon>
        <taxon>Meiothermus</taxon>
    </lineage>
</organism>
<reference evidence="2 3" key="1">
    <citation type="submission" date="2019-07" db="EMBL/GenBank/DDBJ databases">
        <title>Whole genome shotgun sequence of Meiothermus hypogaeus NBRC 106114.</title>
        <authorList>
            <person name="Hosoyama A."/>
            <person name="Uohara A."/>
            <person name="Ohji S."/>
            <person name="Ichikawa N."/>
        </authorList>
    </citation>
    <scope>NUCLEOTIDE SEQUENCE [LARGE SCALE GENOMIC DNA]</scope>
    <source>
        <strain evidence="2 3">NBRC 106114</strain>
    </source>
</reference>
<dbReference type="AlphaFoldDB" id="A0A511QXH7"/>
<dbReference type="RefSeq" id="WP_119339689.1">
    <property type="nucleotide sequence ID" value="NZ_BJXL01000003.1"/>
</dbReference>
<proteinExistence type="predicted"/>
<dbReference type="Proteomes" id="UP000321197">
    <property type="component" value="Unassembled WGS sequence"/>
</dbReference>
<gene>
    <name evidence="2" type="ORF">MHY01S_02490</name>
</gene>
<evidence type="ECO:0000313" key="2">
    <source>
        <dbReference type="EMBL" id="GEM82083.1"/>
    </source>
</evidence>
<evidence type="ECO:0000313" key="3">
    <source>
        <dbReference type="Proteomes" id="UP000321197"/>
    </source>
</evidence>
<protein>
    <submittedName>
        <fullName evidence="2">Uncharacterized protein</fullName>
    </submittedName>
</protein>
<dbReference type="EMBL" id="BJXL01000003">
    <property type="protein sequence ID" value="GEM82083.1"/>
    <property type="molecule type" value="Genomic_DNA"/>
</dbReference>
<sequence length="80" mass="8538">MTRKSFPLVFSFMLLLLATTNPPPPGTLLDTRQFGTGKNDAAYALATNAASIYVAGYVGGALPGQTHEGGEDAFWRKYSP</sequence>
<name>A0A511QXH7_9DEIN</name>
<keyword evidence="1" id="KW-0732">Signal</keyword>
<evidence type="ECO:0000256" key="1">
    <source>
        <dbReference type="SAM" id="SignalP"/>
    </source>
</evidence>